<comment type="caution">
    <text evidence="1">The sequence shown here is derived from an EMBL/GenBank/DDBJ whole genome shotgun (WGS) entry which is preliminary data.</text>
</comment>
<dbReference type="AlphaFoldDB" id="X1JSR1"/>
<gene>
    <name evidence="1" type="ORF">S03H2_69481</name>
</gene>
<feature type="non-terminal residue" evidence="1">
    <location>
        <position position="86"/>
    </location>
</feature>
<reference evidence="1" key="1">
    <citation type="journal article" date="2014" name="Front. Microbiol.">
        <title>High frequency of phylogenetically diverse reductive dehalogenase-homologous genes in deep subseafloor sedimentary metagenomes.</title>
        <authorList>
            <person name="Kawai M."/>
            <person name="Futagami T."/>
            <person name="Toyoda A."/>
            <person name="Takaki Y."/>
            <person name="Nishi S."/>
            <person name="Hori S."/>
            <person name="Arai W."/>
            <person name="Tsubouchi T."/>
            <person name="Morono Y."/>
            <person name="Uchiyama I."/>
            <person name="Ito T."/>
            <person name="Fujiyama A."/>
            <person name="Inagaki F."/>
            <person name="Takami H."/>
        </authorList>
    </citation>
    <scope>NUCLEOTIDE SEQUENCE</scope>
    <source>
        <strain evidence="1">Expedition CK06-06</strain>
    </source>
</reference>
<accession>X1JSR1</accession>
<name>X1JSR1_9ZZZZ</name>
<protein>
    <submittedName>
        <fullName evidence="1">Uncharacterized protein</fullName>
    </submittedName>
</protein>
<sequence length="86" mass="9908">MSKLFPIYKCGSPFKLLCNLKCNSDWLEDTHIINSNKMIIDNRPVDIILKNMKELLGKFRDKNKEIIGICGSDIVLNSKLPKWTPD</sequence>
<evidence type="ECO:0000313" key="1">
    <source>
        <dbReference type="EMBL" id="GAH97781.1"/>
    </source>
</evidence>
<organism evidence="1">
    <name type="scientific">marine sediment metagenome</name>
    <dbReference type="NCBI Taxonomy" id="412755"/>
    <lineage>
        <taxon>unclassified sequences</taxon>
        <taxon>metagenomes</taxon>
        <taxon>ecological metagenomes</taxon>
    </lineage>
</organism>
<dbReference type="EMBL" id="BARU01045918">
    <property type="protein sequence ID" value="GAH97781.1"/>
    <property type="molecule type" value="Genomic_DNA"/>
</dbReference>
<proteinExistence type="predicted"/>